<gene>
    <name evidence="1" type="ORF">EV702DRAFT_1044734</name>
</gene>
<dbReference type="OrthoDB" id="10511993at2759"/>
<name>A0A9P6ZWD1_9AGAM</name>
<sequence>MTYVSNDPARWPFLSNAHLASYLIALTFGQEVRYIGILYSVKQAPCGLSKTSVIWSEEVSSQSCTLCARQSHEGWVESKDQWCTLDNTYVTATESGYSSFDSPWGLDGQY</sequence>
<dbReference type="Proteomes" id="UP000714275">
    <property type="component" value="Unassembled WGS sequence"/>
</dbReference>
<evidence type="ECO:0000313" key="2">
    <source>
        <dbReference type="Proteomes" id="UP000714275"/>
    </source>
</evidence>
<evidence type="ECO:0000313" key="1">
    <source>
        <dbReference type="EMBL" id="KAG1778024.1"/>
    </source>
</evidence>
<comment type="caution">
    <text evidence="1">The sequence shown here is derived from an EMBL/GenBank/DDBJ whole genome shotgun (WGS) entry which is preliminary data.</text>
</comment>
<proteinExistence type="predicted"/>
<keyword evidence="2" id="KW-1185">Reference proteome</keyword>
<dbReference type="EMBL" id="JABBWD010000017">
    <property type="protein sequence ID" value="KAG1778024.1"/>
    <property type="molecule type" value="Genomic_DNA"/>
</dbReference>
<reference evidence="1" key="1">
    <citation type="journal article" date="2020" name="New Phytol.">
        <title>Comparative genomics reveals dynamic genome evolution in host specialist ectomycorrhizal fungi.</title>
        <authorList>
            <person name="Lofgren L.A."/>
            <person name="Nguyen N.H."/>
            <person name="Vilgalys R."/>
            <person name="Ruytinx J."/>
            <person name="Liao H.L."/>
            <person name="Branco S."/>
            <person name="Kuo A."/>
            <person name="LaButti K."/>
            <person name="Lipzen A."/>
            <person name="Andreopoulos W."/>
            <person name="Pangilinan J."/>
            <person name="Riley R."/>
            <person name="Hundley H."/>
            <person name="Na H."/>
            <person name="Barry K."/>
            <person name="Grigoriev I.V."/>
            <person name="Stajich J.E."/>
            <person name="Kennedy P.G."/>
        </authorList>
    </citation>
    <scope>NUCLEOTIDE SEQUENCE</scope>
    <source>
        <strain evidence="1">DOB743</strain>
    </source>
</reference>
<protein>
    <submittedName>
        <fullName evidence="1">Uncharacterized protein</fullName>
    </submittedName>
</protein>
<accession>A0A9P6ZWD1</accession>
<dbReference type="AlphaFoldDB" id="A0A9P6ZWD1"/>
<organism evidence="1 2">
    <name type="scientific">Suillus placidus</name>
    <dbReference type="NCBI Taxonomy" id="48579"/>
    <lineage>
        <taxon>Eukaryota</taxon>
        <taxon>Fungi</taxon>
        <taxon>Dikarya</taxon>
        <taxon>Basidiomycota</taxon>
        <taxon>Agaricomycotina</taxon>
        <taxon>Agaricomycetes</taxon>
        <taxon>Agaricomycetidae</taxon>
        <taxon>Boletales</taxon>
        <taxon>Suillineae</taxon>
        <taxon>Suillaceae</taxon>
        <taxon>Suillus</taxon>
    </lineage>
</organism>